<dbReference type="STRING" id="388408.LAX5112_03043"/>
<feature type="transmembrane region" description="Helical" evidence="2">
    <location>
        <begin position="225"/>
        <end position="246"/>
    </location>
</feature>
<dbReference type="NCBIfam" id="TIGR03082">
    <property type="entry name" value="Gneg_AbrB_dup"/>
    <property type="match status" value="2"/>
</dbReference>
<keyword evidence="4" id="KW-1185">Reference proteome</keyword>
<keyword evidence="2" id="KW-0472">Membrane</keyword>
<keyword evidence="2" id="KW-1133">Transmembrane helix</keyword>
<organism evidence="3 4">
    <name type="scientific">Roseibium alexandrii</name>
    <dbReference type="NCBI Taxonomy" id="388408"/>
    <lineage>
        <taxon>Bacteria</taxon>
        <taxon>Pseudomonadati</taxon>
        <taxon>Pseudomonadota</taxon>
        <taxon>Alphaproteobacteria</taxon>
        <taxon>Hyphomicrobiales</taxon>
        <taxon>Stappiaceae</taxon>
        <taxon>Roseibium</taxon>
    </lineage>
</organism>
<dbReference type="PANTHER" id="PTHR38457">
    <property type="entry name" value="REGULATOR ABRB-RELATED"/>
    <property type="match status" value="1"/>
</dbReference>
<dbReference type="InterPro" id="IPR007820">
    <property type="entry name" value="AbrB_fam"/>
</dbReference>
<protein>
    <submittedName>
        <fullName evidence="3">Membrane protein AbrB duplication</fullName>
    </submittedName>
</protein>
<feature type="transmembrane region" description="Helical" evidence="2">
    <location>
        <begin position="325"/>
        <end position="343"/>
    </location>
</feature>
<dbReference type="EMBL" id="CXWD01000011">
    <property type="protein sequence ID" value="CTQ72085.1"/>
    <property type="molecule type" value="Genomic_DNA"/>
</dbReference>
<dbReference type="RefSeq" id="WP_055672525.1">
    <property type="nucleotide sequence ID" value="NZ_CXWD01000011.1"/>
</dbReference>
<feature type="transmembrane region" description="Helical" evidence="2">
    <location>
        <begin position="258"/>
        <end position="282"/>
    </location>
</feature>
<feature type="region of interest" description="Disordered" evidence="1">
    <location>
        <begin position="348"/>
        <end position="367"/>
    </location>
</feature>
<feature type="transmembrane region" description="Helical" evidence="2">
    <location>
        <begin position="186"/>
        <end position="205"/>
    </location>
</feature>
<reference evidence="4" key="1">
    <citation type="submission" date="2015-07" db="EMBL/GenBank/DDBJ databases">
        <authorList>
            <person name="Rodrigo-Torres Lidia"/>
            <person name="Arahal R.David."/>
        </authorList>
    </citation>
    <scope>NUCLEOTIDE SEQUENCE [LARGE SCALE GENOMIC DNA]</scope>
    <source>
        <strain evidence="4">CECT 5112</strain>
    </source>
</reference>
<name>A0A0M7AAB4_9HYPH</name>
<keyword evidence="2" id="KW-0812">Transmembrane</keyword>
<feature type="transmembrane region" description="Helical" evidence="2">
    <location>
        <begin position="119"/>
        <end position="136"/>
    </location>
</feature>
<dbReference type="InterPro" id="IPR017516">
    <property type="entry name" value="AbrB_dup"/>
</dbReference>
<dbReference type="GO" id="GO:0016020">
    <property type="term" value="C:membrane"/>
    <property type="evidence" value="ECO:0007669"/>
    <property type="project" value="InterPro"/>
</dbReference>
<feature type="transmembrane region" description="Helical" evidence="2">
    <location>
        <begin position="12"/>
        <end position="29"/>
    </location>
</feature>
<accession>A0A0M7AAB4</accession>
<dbReference type="Proteomes" id="UP000053235">
    <property type="component" value="Unassembled WGS sequence"/>
</dbReference>
<evidence type="ECO:0000313" key="4">
    <source>
        <dbReference type="Proteomes" id="UP000053235"/>
    </source>
</evidence>
<feature type="transmembrane region" description="Helical" evidence="2">
    <location>
        <begin position="35"/>
        <end position="55"/>
    </location>
</feature>
<feature type="transmembrane region" description="Helical" evidence="2">
    <location>
        <begin position="62"/>
        <end position="80"/>
    </location>
</feature>
<dbReference type="AlphaFoldDB" id="A0A0M7AAB4"/>
<proteinExistence type="predicted"/>
<feature type="transmembrane region" description="Helical" evidence="2">
    <location>
        <begin position="142"/>
        <end position="165"/>
    </location>
</feature>
<dbReference type="PIRSF" id="PIRSF038991">
    <property type="entry name" value="Protein_AbrB"/>
    <property type="match status" value="1"/>
</dbReference>
<dbReference type="Pfam" id="PF05145">
    <property type="entry name" value="AbrB"/>
    <property type="match status" value="1"/>
</dbReference>
<dbReference type="GO" id="GO:0010468">
    <property type="term" value="P:regulation of gene expression"/>
    <property type="evidence" value="ECO:0007669"/>
    <property type="project" value="InterPro"/>
</dbReference>
<dbReference type="OrthoDB" id="7157734at2"/>
<evidence type="ECO:0000256" key="1">
    <source>
        <dbReference type="SAM" id="MobiDB-lite"/>
    </source>
</evidence>
<evidence type="ECO:0000313" key="3">
    <source>
        <dbReference type="EMBL" id="CTQ72085.1"/>
    </source>
</evidence>
<sequence length="367" mass="38627">MNELRFETLWKFPATLAIAVAGGAVFHLAGLPAAWLSGAMILVAAATLAGMPTVMPNKFRDGLFVLLGISMGAGVQPEVVERVSEWPLSMAMLLLVVVGVTIAGYCVLRYAAHWQKETAFFGAIPGTLAYVIALASERRADLPRIASTQSVRLFFLIALLPFAVVSTTDTDASITVSRYTSDLWDYAIGVPLCILGSLLAVKVRFPGGWMTGAFFTSAGLNASGAVHLVLPESIVLICMVAMGALIGCRFNEMTFREFVSVLSASVSAFAAAFSVSVAGAGFVSCMIDIPFGQALLAFAPGGLEVMTLMAFVLDLDPAFVAAHQIVRFTGMVLLLPAITLITIGRAPQSSDATGHTSVIAPSDKRLG</sequence>
<feature type="transmembrane region" description="Helical" evidence="2">
    <location>
        <begin position="294"/>
        <end position="313"/>
    </location>
</feature>
<evidence type="ECO:0000256" key="2">
    <source>
        <dbReference type="SAM" id="Phobius"/>
    </source>
</evidence>
<feature type="transmembrane region" description="Helical" evidence="2">
    <location>
        <begin position="86"/>
        <end position="107"/>
    </location>
</feature>
<dbReference type="PANTHER" id="PTHR38457:SF1">
    <property type="entry name" value="REGULATOR ABRB-RELATED"/>
    <property type="match status" value="1"/>
</dbReference>
<gene>
    <name evidence="3" type="ORF">LAX5112_03043</name>
</gene>